<evidence type="ECO:0000313" key="7">
    <source>
        <dbReference type="Proteomes" id="UP000264820"/>
    </source>
</evidence>
<accession>A0A3Q2Z0P3</accession>
<protein>
    <submittedName>
        <fullName evidence="6">Uncharacterized LOC109514172</fullName>
    </submittedName>
</protein>
<dbReference type="RefSeq" id="XP_019722586.1">
    <property type="nucleotide sequence ID" value="XM_019867027.1"/>
</dbReference>
<dbReference type="Proteomes" id="UP000264820">
    <property type="component" value="Unplaced"/>
</dbReference>
<feature type="chain" id="PRO_5018735180" evidence="5">
    <location>
        <begin position="19"/>
        <end position="205"/>
    </location>
</feature>
<dbReference type="OrthoDB" id="8882947at2759"/>
<dbReference type="Gene3D" id="2.40.128.20">
    <property type="match status" value="1"/>
</dbReference>
<keyword evidence="2" id="KW-0964">Secreted</keyword>
<dbReference type="AlphaFoldDB" id="A0A3Q2Z0P3"/>
<dbReference type="Ensembl" id="ENSHCOT00000018664.1">
    <property type="protein sequence ID" value="ENSHCOP00000024952.1"/>
    <property type="gene ID" value="ENSHCOG00000014708.1"/>
</dbReference>
<proteinExistence type="predicted"/>
<dbReference type="PANTHER" id="PTHR11967">
    <property type="entry name" value="ALPHA-1-ACID GLYCOPROTEIN"/>
    <property type="match status" value="1"/>
</dbReference>
<dbReference type="KEGG" id="hcq:109514172"/>
<reference evidence="6" key="1">
    <citation type="submission" date="2025-08" db="UniProtKB">
        <authorList>
            <consortium name="Ensembl"/>
        </authorList>
    </citation>
    <scope>IDENTIFICATION</scope>
</reference>
<dbReference type="OMA" id="HVGSWDK"/>
<name>A0A3Q2Z0P3_HIPCM</name>
<sequence>MSAQLLAVLLAFTSLCAASEPDCEELVKPLQLDTHSPIFGKWVLHVSSWDKPGLKSDLVAANSSWIELSPSSQSGSISLYWADRLNDNKCLQGSADVTVSGMTSHTTFNINNHTSYHEGKYYATCSDCLLSEDTTLLPDGKSKGRYLFLFTRTGKLEPSELETFKKQAVCLNFPPEFYFLDSDLCPDDRKTGATSEGEEPTGSAK</sequence>
<evidence type="ECO:0000313" key="6">
    <source>
        <dbReference type="Ensembl" id="ENSHCOP00000024952.1"/>
    </source>
</evidence>
<reference evidence="6" key="2">
    <citation type="submission" date="2025-09" db="UniProtKB">
        <authorList>
            <consortium name="Ensembl"/>
        </authorList>
    </citation>
    <scope>IDENTIFICATION</scope>
</reference>
<evidence type="ECO:0000256" key="3">
    <source>
        <dbReference type="ARBA" id="ARBA00022729"/>
    </source>
</evidence>
<dbReference type="GeneTree" id="ENSGT00510000050125"/>
<dbReference type="SUPFAM" id="SSF50814">
    <property type="entry name" value="Lipocalins"/>
    <property type="match status" value="1"/>
</dbReference>
<dbReference type="GO" id="GO:0005576">
    <property type="term" value="C:extracellular region"/>
    <property type="evidence" value="ECO:0007669"/>
    <property type="project" value="UniProtKB-SubCell"/>
</dbReference>
<comment type="subcellular location">
    <subcellularLocation>
        <location evidence="1">Secreted</location>
    </subcellularLocation>
</comment>
<keyword evidence="4" id="KW-0325">Glycoprotein</keyword>
<feature type="signal peptide" evidence="5">
    <location>
        <begin position="1"/>
        <end position="18"/>
    </location>
</feature>
<organism evidence="6 7">
    <name type="scientific">Hippocampus comes</name>
    <name type="common">Tiger tail seahorse</name>
    <dbReference type="NCBI Taxonomy" id="109280"/>
    <lineage>
        <taxon>Eukaryota</taxon>
        <taxon>Metazoa</taxon>
        <taxon>Chordata</taxon>
        <taxon>Craniata</taxon>
        <taxon>Vertebrata</taxon>
        <taxon>Euteleostomi</taxon>
        <taxon>Actinopterygii</taxon>
        <taxon>Neopterygii</taxon>
        <taxon>Teleostei</taxon>
        <taxon>Neoteleostei</taxon>
        <taxon>Acanthomorphata</taxon>
        <taxon>Syngnathiaria</taxon>
        <taxon>Syngnathiformes</taxon>
        <taxon>Syngnathoidei</taxon>
        <taxon>Syngnathidae</taxon>
        <taxon>Hippocampus</taxon>
    </lineage>
</organism>
<dbReference type="PANTHER" id="PTHR11967:SF2">
    <property type="entry name" value="ALPHA-1-ACID GLYCOPROTEIN 1"/>
    <property type="match status" value="1"/>
</dbReference>
<evidence type="ECO:0000256" key="5">
    <source>
        <dbReference type="SAM" id="SignalP"/>
    </source>
</evidence>
<evidence type="ECO:0000256" key="4">
    <source>
        <dbReference type="ARBA" id="ARBA00023180"/>
    </source>
</evidence>
<keyword evidence="3 5" id="KW-0732">Signal</keyword>
<evidence type="ECO:0000256" key="2">
    <source>
        <dbReference type="ARBA" id="ARBA00022525"/>
    </source>
</evidence>
<dbReference type="CDD" id="cd19415">
    <property type="entry name" value="lipocalin_ApoM_AGP"/>
    <property type="match status" value="1"/>
</dbReference>
<evidence type="ECO:0000256" key="1">
    <source>
        <dbReference type="ARBA" id="ARBA00004613"/>
    </source>
</evidence>
<dbReference type="GeneID" id="109514172"/>
<keyword evidence="7" id="KW-1185">Reference proteome</keyword>
<dbReference type="InterPro" id="IPR012674">
    <property type="entry name" value="Calycin"/>
</dbReference>